<reference evidence="6" key="2">
    <citation type="submission" date="2018-04" db="EMBL/GenBank/DDBJ databases">
        <authorList>
            <person name="Go L.Y."/>
            <person name="Mitchell J.A."/>
        </authorList>
    </citation>
    <scope>NUCLEOTIDE SEQUENCE</scope>
</reference>
<proteinExistence type="evidence at transcript level"/>
<dbReference type="Pfam" id="PF00666">
    <property type="entry name" value="Cathelicidins"/>
    <property type="match status" value="1"/>
</dbReference>
<accession>A0A346P8S0</accession>
<evidence type="ECO:0000256" key="2">
    <source>
        <dbReference type="ARBA" id="ARBA00005320"/>
    </source>
</evidence>
<dbReference type="Gene3D" id="3.10.450.10">
    <property type="match status" value="1"/>
</dbReference>
<dbReference type="GO" id="GO:0006952">
    <property type="term" value="P:defense response"/>
    <property type="evidence" value="ECO:0007669"/>
    <property type="project" value="InterPro"/>
</dbReference>
<organism evidence="6">
    <name type="scientific">Odorrana livida</name>
    <name type="common">Green mountain frog</name>
    <name type="synonym">Polypedates lividus</name>
    <dbReference type="NCBI Taxonomy" id="121160"/>
    <lineage>
        <taxon>Eukaryota</taxon>
        <taxon>Metazoa</taxon>
        <taxon>Chordata</taxon>
        <taxon>Craniata</taxon>
        <taxon>Vertebrata</taxon>
        <taxon>Euteleostomi</taxon>
        <taxon>Amphibia</taxon>
        <taxon>Batrachia</taxon>
        <taxon>Anura</taxon>
        <taxon>Neobatrachia</taxon>
        <taxon>Ranoidea</taxon>
        <taxon>Ranidae</taxon>
        <taxon>Odorrana</taxon>
    </lineage>
</organism>
<protein>
    <submittedName>
        <fullName evidence="6">Cathelicidin family antimicrobial peptide OL-CATH2</fullName>
    </submittedName>
</protein>
<dbReference type="EMBL" id="MH282907">
    <property type="protein sequence ID" value="AXR75914.1"/>
    <property type="molecule type" value="mRNA"/>
</dbReference>
<dbReference type="AlphaFoldDB" id="A0A346P8S0"/>
<comment type="similarity">
    <text evidence="2">Belongs to the cathelicidin family.</text>
</comment>
<name>A0A346P8S0_ODOLI</name>
<dbReference type="GO" id="GO:0005615">
    <property type="term" value="C:extracellular space"/>
    <property type="evidence" value="ECO:0007669"/>
    <property type="project" value="TreeGrafter"/>
</dbReference>
<evidence type="ECO:0000256" key="1">
    <source>
        <dbReference type="ARBA" id="ARBA00004613"/>
    </source>
</evidence>
<feature type="chain" id="PRO_5016840924" evidence="5">
    <location>
        <begin position="21"/>
        <end position="156"/>
    </location>
</feature>
<keyword evidence="4" id="KW-1015">Disulfide bond</keyword>
<dbReference type="PANTHER" id="PTHR10206">
    <property type="entry name" value="CATHELICIDIN"/>
    <property type="match status" value="1"/>
</dbReference>
<evidence type="ECO:0000256" key="5">
    <source>
        <dbReference type="SAM" id="SignalP"/>
    </source>
</evidence>
<evidence type="ECO:0000256" key="4">
    <source>
        <dbReference type="ARBA" id="ARBA00023157"/>
    </source>
</evidence>
<dbReference type="InterPro" id="IPR001894">
    <property type="entry name" value="Cathelicidin-like"/>
</dbReference>
<dbReference type="SMR" id="A0A346P8S0"/>
<dbReference type="SUPFAM" id="SSF54403">
    <property type="entry name" value="Cystatin/monellin"/>
    <property type="match status" value="1"/>
</dbReference>
<reference evidence="6" key="1">
    <citation type="journal article" date="2018" name="Dong Wu Xue Yan Jiu">
        <title>Identification and characterization of two novel cathelicidins from the frog Odorrana livida.</title>
        <authorList>
            <person name="Qi R.H."/>
            <person name="Chen Y."/>
            <person name="Guo Z.L."/>
            <person name="Zhang F."/>
            <person name="Fang Z."/>
            <person name="Huang K."/>
            <person name="Yu H.N."/>
            <person name="Wang Y.P."/>
        </authorList>
    </citation>
    <scope>NUCLEOTIDE SEQUENCE</scope>
</reference>
<sequence>MEIWQCVIWLCAVTLEVAHSQSPVQEGRIREALDLYNQREDGEFLFKLLSELPASLLEEEGDSSAITFLIKETDCPKSEDNDLERCDYKEDGEVKVCALHREDEDVKCISLSENSRTKRSNKKRKCNFLCKVKNKLKSVGSKSLIGSATHHGIYRV</sequence>
<keyword evidence="3" id="KW-0964">Secreted</keyword>
<dbReference type="InterPro" id="IPR046350">
    <property type="entry name" value="Cystatin_sf"/>
</dbReference>
<evidence type="ECO:0000313" key="6">
    <source>
        <dbReference type="EMBL" id="AXR75914.1"/>
    </source>
</evidence>
<dbReference type="PANTHER" id="PTHR10206:SF0">
    <property type="entry name" value="CATHELICIDIN B1-RELATED"/>
    <property type="match status" value="1"/>
</dbReference>
<comment type="subcellular location">
    <subcellularLocation>
        <location evidence="1">Secreted</location>
    </subcellularLocation>
</comment>
<evidence type="ECO:0000256" key="3">
    <source>
        <dbReference type="ARBA" id="ARBA00022525"/>
    </source>
</evidence>
<feature type="signal peptide" evidence="5">
    <location>
        <begin position="1"/>
        <end position="20"/>
    </location>
</feature>
<keyword evidence="5" id="KW-0732">Signal</keyword>